<protein>
    <submittedName>
        <fullName evidence="2">Uncharacterized protein</fullName>
    </submittedName>
</protein>
<organism evidence="2 3">
    <name type="scientific">Oidiodendron maius (strain Zn)</name>
    <dbReference type="NCBI Taxonomy" id="913774"/>
    <lineage>
        <taxon>Eukaryota</taxon>
        <taxon>Fungi</taxon>
        <taxon>Dikarya</taxon>
        <taxon>Ascomycota</taxon>
        <taxon>Pezizomycotina</taxon>
        <taxon>Leotiomycetes</taxon>
        <taxon>Leotiomycetes incertae sedis</taxon>
        <taxon>Myxotrichaceae</taxon>
        <taxon>Oidiodendron</taxon>
    </lineage>
</organism>
<accession>A0A0C3DKB4</accession>
<proteinExistence type="predicted"/>
<evidence type="ECO:0000313" key="2">
    <source>
        <dbReference type="EMBL" id="KIN02423.1"/>
    </source>
</evidence>
<dbReference type="HOGENOM" id="CLU_2004569_0_0_1"/>
<feature type="region of interest" description="Disordered" evidence="1">
    <location>
        <begin position="1"/>
        <end position="63"/>
    </location>
</feature>
<keyword evidence="3" id="KW-1185">Reference proteome</keyword>
<dbReference type="InParanoid" id="A0A0C3DKB4"/>
<name>A0A0C3DKB4_OIDMZ</name>
<dbReference type="Proteomes" id="UP000054321">
    <property type="component" value="Unassembled WGS sequence"/>
</dbReference>
<dbReference type="AlphaFoldDB" id="A0A0C3DKB4"/>
<reference evidence="2 3" key="1">
    <citation type="submission" date="2014-04" db="EMBL/GenBank/DDBJ databases">
        <authorList>
            <consortium name="DOE Joint Genome Institute"/>
            <person name="Kuo A."/>
            <person name="Martino E."/>
            <person name="Perotto S."/>
            <person name="Kohler A."/>
            <person name="Nagy L.G."/>
            <person name="Floudas D."/>
            <person name="Copeland A."/>
            <person name="Barry K.W."/>
            <person name="Cichocki N."/>
            <person name="Veneault-Fourrey C."/>
            <person name="LaButti K."/>
            <person name="Lindquist E.A."/>
            <person name="Lipzen A."/>
            <person name="Lundell T."/>
            <person name="Morin E."/>
            <person name="Murat C."/>
            <person name="Sun H."/>
            <person name="Tunlid A."/>
            <person name="Henrissat B."/>
            <person name="Grigoriev I.V."/>
            <person name="Hibbett D.S."/>
            <person name="Martin F."/>
            <person name="Nordberg H.P."/>
            <person name="Cantor M.N."/>
            <person name="Hua S.X."/>
        </authorList>
    </citation>
    <scope>NUCLEOTIDE SEQUENCE [LARGE SCALE GENOMIC DNA]</scope>
    <source>
        <strain evidence="2 3">Zn</strain>
    </source>
</reference>
<evidence type="ECO:0000313" key="3">
    <source>
        <dbReference type="Proteomes" id="UP000054321"/>
    </source>
</evidence>
<sequence length="124" mass="13424">MASFVPERSHGARGGQRLELPTSPSSLNNLPAFPLSPALEQSSPDLMSPTSRDSMTRSNSSRVSDPELSLYAYPSYRTAIEQGQTALIKLRSKLKLGIIIKPSNAPIAKCIGAAWPTILFTVRL</sequence>
<reference evidence="3" key="2">
    <citation type="submission" date="2015-01" db="EMBL/GenBank/DDBJ databases">
        <title>Evolutionary Origins and Diversification of the Mycorrhizal Mutualists.</title>
        <authorList>
            <consortium name="DOE Joint Genome Institute"/>
            <consortium name="Mycorrhizal Genomics Consortium"/>
            <person name="Kohler A."/>
            <person name="Kuo A."/>
            <person name="Nagy L.G."/>
            <person name="Floudas D."/>
            <person name="Copeland A."/>
            <person name="Barry K.W."/>
            <person name="Cichocki N."/>
            <person name="Veneault-Fourrey C."/>
            <person name="LaButti K."/>
            <person name="Lindquist E.A."/>
            <person name="Lipzen A."/>
            <person name="Lundell T."/>
            <person name="Morin E."/>
            <person name="Murat C."/>
            <person name="Riley R."/>
            <person name="Ohm R."/>
            <person name="Sun H."/>
            <person name="Tunlid A."/>
            <person name="Henrissat B."/>
            <person name="Grigoriev I.V."/>
            <person name="Hibbett D.S."/>
            <person name="Martin F."/>
        </authorList>
    </citation>
    <scope>NUCLEOTIDE SEQUENCE [LARGE SCALE GENOMIC DNA]</scope>
    <source>
        <strain evidence="3">Zn</strain>
    </source>
</reference>
<dbReference type="EMBL" id="KN832875">
    <property type="protein sequence ID" value="KIN02423.1"/>
    <property type="molecule type" value="Genomic_DNA"/>
</dbReference>
<feature type="compositionally biased region" description="Polar residues" evidence="1">
    <location>
        <begin position="39"/>
        <end position="63"/>
    </location>
</feature>
<gene>
    <name evidence="2" type="ORF">OIDMADRAFT_53933</name>
</gene>
<evidence type="ECO:0000256" key="1">
    <source>
        <dbReference type="SAM" id="MobiDB-lite"/>
    </source>
</evidence>